<sequence length="382" mass="43093">MEEQVIEPLRLKKDASRRQPKYASFLPATRVFLHSTTSLQSMLGGFREELNRREEEKRRSDQHKPILTTEELASVPTARLLNIELQRELGGLTSVVEYHKSLVNECLIPLLEVLNLFIEHLGSLEHICNTDISQDAEPLDDHSSSPLASGMSLIVDNATVDGTGPPRPRAIDDQIQRQGGTTSTLELQAAAFHSMKPPVPLAKRNVELQRTIKLLSVEDEYYESLVVSSLDPTLDLSDWRCRQLIAFLLQCEEYMMGQARTPDYPWRTSFSVYSVSTNEAEEEPGPFRNAPEDVARCQSPPFLPSLSSSVHSEAGTIPSAPFSLENLLDQIPQLGCDSRLSFFCHMLQAVREFRSQLTHMCEEASGQMKIAQWKWETNCTMF</sequence>
<organism evidence="1 2">
    <name type="scientific">Akanthomyces lecanii RCEF 1005</name>
    <dbReference type="NCBI Taxonomy" id="1081108"/>
    <lineage>
        <taxon>Eukaryota</taxon>
        <taxon>Fungi</taxon>
        <taxon>Dikarya</taxon>
        <taxon>Ascomycota</taxon>
        <taxon>Pezizomycotina</taxon>
        <taxon>Sordariomycetes</taxon>
        <taxon>Hypocreomycetidae</taxon>
        <taxon>Hypocreales</taxon>
        <taxon>Cordycipitaceae</taxon>
        <taxon>Akanthomyces</taxon>
        <taxon>Cordyceps confragosa</taxon>
    </lineage>
</organism>
<dbReference type="Proteomes" id="UP000076881">
    <property type="component" value="Unassembled WGS sequence"/>
</dbReference>
<evidence type="ECO:0000313" key="1">
    <source>
        <dbReference type="EMBL" id="OAA65085.1"/>
    </source>
</evidence>
<dbReference type="EMBL" id="AZHF01000014">
    <property type="protein sequence ID" value="OAA65085.1"/>
    <property type="molecule type" value="Genomic_DNA"/>
</dbReference>
<proteinExistence type="predicted"/>
<reference evidence="1 2" key="1">
    <citation type="journal article" date="2016" name="Genome Biol. Evol.">
        <title>Divergent and convergent evolution of fungal pathogenicity.</title>
        <authorList>
            <person name="Shang Y."/>
            <person name="Xiao G."/>
            <person name="Zheng P."/>
            <person name="Cen K."/>
            <person name="Zhan S."/>
            <person name="Wang C."/>
        </authorList>
    </citation>
    <scope>NUCLEOTIDE SEQUENCE [LARGE SCALE GENOMIC DNA]</scope>
    <source>
        <strain evidence="1 2">RCEF 1005</strain>
    </source>
</reference>
<evidence type="ECO:0000313" key="2">
    <source>
        <dbReference type="Proteomes" id="UP000076881"/>
    </source>
</evidence>
<protein>
    <submittedName>
        <fullName evidence="1">Uncharacterized protein</fullName>
    </submittedName>
</protein>
<accession>A0A167XKG8</accession>
<dbReference type="AlphaFoldDB" id="A0A167XKG8"/>
<dbReference type="OrthoDB" id="10557259at2759"/>
<comment type="caution">
    <text evidence="1">The sequence shown here is derived from an EMBL/GenBank/DDBJ whole genome shotgun (WGS) entry which is preliminary data.</text>
</comment>
<name>A0A167XKG8_CORDF</name>
<keyword evidence="2" id="KW-1185">Reference proteome</keyword>
<gene>
    <name evidence="1" type="ORF">LEL_10532</name>
</gene>